<dbReference type="AlphaFoldDB" id="A0A178IMD6"/>
<reference evidence="2 3" key="1">
    <citation type="submission" date="2016-01" db="EMBL/GenBank/DDBJ databases">
        <title>High potential of lignocellulose degradation of a new Verrucomicrobia species.</title>
        <authorList>
            <person name="Wang Y."/>
            <person name="Shi Y."/>
            <person name="Qiu Z."/>
            <person name="Liu S."/>
            <person name="Yang H."/>
        </authorList>
    </citation>
    <scope>NUCLEOTIDE SEQUENCE [LARGE SCALE GENOMIC DNA]</scope>
    <source>
        <strain evidence="2 3">TSB47</strain>
    </source>
</reference>
<evidence type="ECO:0000313" key="3">
    <source>
        <dbReference type="Proteomes" id="UP000078486"/>
    </source>
</evidence>
<dbReference type="SUPFAM" id="SSF51735">
    <property type="entry name" value="NAD(P)-binding Rossmann-fold domains"/>
    <property type="match status" value="1"/>
</dbReference>
<dbReference type="Pfam" id="PF01370">
    <property type="entry name" value="Epimerase"/>
    <property type="match status" value="1"/>
</dbReference>
<comment type="caution">
    <text evidence="2">The sequence shown here is derived from an EMBL/GenBank/DDBJ whole genome shotgun (WGS) entry which is preliminary data.</text>
</comment>
<keyword evidence="3" id="KW-1185">Reference proteome</keyword>
<proteinExistence type="predicted"/>
<dbReference type="InterPro" id="IPR001509">
    <property type="entry name" value="Epimerase_deHydtase"/>
</dbReference>
<protein>
    <submittedName>
        <fullName evidence="2">Epimerase</fullName>
    </submittedName>
</protein>
<dbReference type="Gene3D" id="3.40.50.720">
    <property type="entry name" value="NAD(P)-binding Rossmann-like Domain"/>
    <property type="match status" value="1"/>
</dbReference>
<name>A0A178IMD6_9BACT</name>
<dbReference type="OrthoDB" id="9785845at2"/>
<dbReference type="RefSeq" id="WP_068769192.1">
    <property type="nucleotide sequence ID" value="NZ_CP109796.1"/>
</dbReference>
<organism evidence="2 3">
    <name type="scientific">Termitidicoccus mucosus</name>
    <dbReference type="NCBI Taxonomy" id="1184151"/>
    <lineage>
        <taxon>Bacteria</taxon>
        <taxon>Pseudomonadati</taxon>
        <taxon>Verrucomicrobiota</taxon>
        <taxon>Opitutia</taxon>
        <taxon>Opitutales</taxon>
        <taxon>Opitutaceae</taxon>
        <taxon>Termitidicoccus</taxon>
    </lineage>
</organism>
<dbReference type="Proteomes" id="UP000078486">
    <property type="component" value="Unassembled WGS sequence"/>
</dbReference>
<gene>
    <name evidence="2" type="ORF">AW736_05385</name>
</gene>
<feature type="domain" description="NAD-dependent epimerase/dehydratase" evidence="1">
    <location>
        <begin position="43"/>
        <end position="206"/>
    </location>
</feature>
<accession>A0A178IMD6</accession>
<evidence type="ECO:0000313" key="2">
    <source>
        <dbReference type="EMBL" id="OAM91063.1"/>
    </source>
</evidence>
<sequence>MSILTLETIKAPVSFRDEAHLEEFLSTPTRGLVEDFAKLPGDILILGVAGKVGPTLAMMAKRAAPGKRVIGVARFSDADVKRRLEAAGIETISCNLLDREAVAKLPKVENVVFMAGKKFGADEEAPFTWAMNAVVPAYVAEHFSNTRFVAFSTLCVYPFSPVDGPGATPDDTPPTPLGEYANSCVARERVFQYFSAKTKSPGRLARLNYAIDCRYGALIDIALKVLHGEPIDIRTGVANCIWQGDAIAFILRSLLHGSIPAKAINIGVPQTANVRKAAERFGELFGKTPIFSGTEQPTAWHNDCTEAQRLFGEPAIDLETMIRWNADWLQRGLPLHHKPTHYEEREGHF</sequence>
<dbReference type="EMBL" id="LRRQ01000042">
    <property type="protein sequence ID" value="OAM91063.1"/>
    <property type="molecule type" value="Genomic_DNA"/>
</dbReference>
<evidence type="ECO:0000259" key="1">
    <source>
        <dbReference type="Pfam" id="PF01370"/>
    </source>
</evidence>
<dbReference type="InterPro" id="IPR036291">
    <property type="entry name" value="NAD(P)-bd_dom_sf"/>
</dbReference>
<dbReference type="STRING" id="1184151.AW736_05385"/>